<evidence type="ECO:0000256" key="2">
    <source>
        <dbReference type="ARBA" id="ARBA00022741"/>
    </source>
</evidence>
<dbReference type="GO" id="GO:0005737">
    <property type="term" value="C:cytoplasm"/>
    <property type="evidence" value="ECO:0007669"/>
    <property type="project" value="UniProtKB-SubCell"/>
</dbReference>
<dbReference type="PANTHER" id="PTHR10695">
    <property type="entry name" value="DEPHOSPHO-COA KINASE-RELATED"/>
    <property type="match status" value="1"/>
</dbReference>
<evidence type="ECO:0000256" key="3">
    <source>
        <dbReference type="ARBA" id="ARBA00022840"/>
    </source>
</evidence>
<keyword evidence="5 7" id="KW-0418">Kinase</keyword>
<name>A0A167GIP1_9GAMM</name>
<comment type="subcellular location">
    <subcellularLocation>
        <location evidence="5">Cytoplasm</location>
    </subcellularLocation>
</comment>
<evidence type="ECO:0000256" key="6">
    <source>
        <dbReference type="NCBIfam" id="TIGR00152"/>
    </source>
</evidence>
<dbReference type="EC" id="2.7.1.24" evidence="5 6"/>
<dbReference type="Proteomes" id="UP000076830">
    <property type="component" value="Chromosome"/>
</dbReference>
<dbReference type="STRING" id="1300342.I596_564"/>
<dbReference type="CDD" id="cd02022">
    <property type="entry name" value="DPCK"/>
    <property type="match status" value="1"/>
</dbReference>
<comment type="similarity">
    <text evidence="1 5">Belongs to the CoaE family.</text>
</comment>
<dbReference type="InterPro" id="IPR027417">
    <property type="entry name" value="P-loop_NTPase"/>
</dbReference>
<dbReference type="UniPathway" id="UPA00241">
    <property type="reaction ID" value="UER00356"/>
</dbReference>
<dbReference type="GO" id="GO:0015937">
    <property type="term" value="P:coenzyme A biosynthetic process"/>
    <property type="evidence" value="ECO:0007669"/>
    <property type="project" value="UniProtKB-UniRule"/>
</dbReference>
<proteinExistence type="inferred from homology"/>
<comment type="catalytic activity">
    <reaction evidence="5">
        <text>3'-dephospho-CoA + ATP = ADP + CoA + H(+)</text>
        <dbReference type="Rhea" id="RHEA:18245"/>
        <dbReference type="ChEBI" id="CHEBI:15378"/>
        <dbReference type="ChEBI" id="CHEBI:30616"/>
        <dbReference type="ChEBI" id="CHEBI:57287"/>
        <dbReference type="ChEBI" id="CHEBI:57328"/>
        <dbReference type="ChEBI" id="CHEBI:456216"/>
        <dbReference type="EC" id="2.7.1.24"/>
    </reaction>
</comment>
<dbReference type="KEGG" id="dko:I596_564"/>
<dbReference type="RefSeq" id="WP_067643772.1">
    <property type="nucleotide sequence ID" value="NZ_CP015249.1"/>
</dbReference>
<evidence type="ECO:0000256" key="5">
    <source>
        <dbReference type="HAMAP-Rule" id="MF_00376"/>
    </source>
</evidence>
<dbReference type="PATRIC" id="fig|1300342.3.peg.553"/>
<dbReference type="EMBL" id="CP015249">
    <property type="protein sequence ID" value="ANB16601.1"/>
    <property type="molecule type" value="Genomic_DNA"/>
</dbReference>
<dbReference type="GO" id="GO:0005524">
    <property type="term" value="F:ATP binding"/>
    <property type="evidence" value="ECO:0007669"/>
    <property type="project" value="UniProtKB-UniRule"/>
</dbReference>
<keyword evidence="2 5" id="KW-0547">Nucleotide-binding</keyword>
<dbReference type="AlphaFoldDB" id="A0A167GIP1"/>
<reference evidence="7 8" key="1">
    <citation type="submission" date="2016-04" db="EMBL/GenBank/DDBJ databases">
        <title>Complete genome sequence of Dokdonella koreensis DS-123T.</title>
        <authorList>
            <person name="Kim J.F."/>
            <person name="Lee H."/>
            <person name="Kwak M.-J."/>
        </authorList>
    </citation>
    <scope>NUCLEOTIDE SEQUENCE [LARGE SCALE GENOMIC DNA]</scope>
    <source>
        <strain evidence="7 8">DS-123</strain>
    </source>
</reference>
<comment type="function">
    <text evidence="5">Catalyzes the phosphorylation of the 3'-hydroxyl group of dephosphocoenzyme A to form coenzyme A.</text>
</comment>
<dbReference type="HAMAP" id="MF_00376">
    <property type="entry name" value="Dephospho_CoA_kinase"/>
    <property type="match status" value="1"/>
</dbReference>
<keyword evidence="5" id="KW-0808">Transferase</keyword>
<dbReference type="Gene3D" id="3.40.50.300">
    <property type="entry name" value="P-loop containing nucleotide triphosphate hydrolases"/>
    <property type="match status" value="1"/>
</dbReference>
<keyword evidence="3 5" id="KW-0067">ATP-binding</keyword>
<sequence length="209" mass="22886">MTDPHRPYTVALTGGVASGKSTVAERFAAHGIDVLDADLIARELVQPGAPALHEIRQRFGREMLDAAGGLDRRRLREAVFSAPAERQALEAILHPRIRRALRERASGIRSPYGLLAIPLLAESNGSYDWIDRVLVVDLPRELQLERLSRRDTLAPGLAEAMLAAQAGRAERLRLADDVIDNSGSLAALNAQVERLHHRYLELAGDRTGA</sequence>
<protein>
    <recommendedName>
        <fullName evidence="5 6">Dephospho-CoA kinase</fullName>
        <ecNumber evidence="5 6">2.7.1.24</ecNumber>
    </recommendedName>
    <alternativeName>
        <fullName evidence="5">Dephosphocoenzyme A kinase</fullName>
    </alternativeName>
</protein>
<dbReference type="NCBIfam" id="TIGR00152">
    <property type="entry name" value="dephospho-CoA kinase"/>
    <property type="match status" value="1"/>
</dbReference>
<keyword evidence="5" id="KW-0963">Cytoplasm</keyword>
<feature type="binding site" evidence="5">
    <location>
        <begin position="17"/>
        <end position="22"/>
    </location>
    <ligand>
        <name>ATP</name>
        <dbReference type="ChEBI" id="CHEBI:30616"/>
    </ligand>
</feature>
<comment type="pathway">
    <text evidence="5">Cofactor biosynthesis; coenzyme A biosynthesis; CoA from (R)-pantothenate: step 5/5.</text>
</comment>
<evidence type="ECO:0000313" key="8">
    <source>
        <dbReference type="Proteomes" id="UP000076830"/>
    </source>
</evidence>
<evidence type="ECO:0000313" key="7">
    <source>
        <dbReference type="EMBL" id="ANB16601.1"/>
    </source>
</evidence>
<accession>A0A167GIP1</accession>
<gene>
    <name evidence="5" type="primary">coaE</name>
    <name evidence="7" type="ORF">I596_564</name>
</gene>
<dbReference type="Pfam" id="PF01121">
    <property type="entry name" value="CoaE"/>
    <property type="match status" value="1"/>
</dbReference>
<keyword evidence="8" id="KW-1185">Reference proteome</keyword>
<dbReference type="InterPro" id="IPR001977">
    <property type="entry name" value="Depp_CoAkinase"/>
</dbReference>
<keyword evidence="4 5" id="KW-0173">Coenzyme A biosynthesis</keyword>
<organism evidence="7 8">
    <name type="scientific">Dokdonella koreensis DS-123</name>
    <dbReference type="NCBI Taxonomy" id="1300342"/>
    <lineage>
        <taxon>Bacteria</taxon>
        <taxon>Pseudomonadati</taxon>
        <taxon>Pseudomonadota</taxon>
        <taxon>Gammaproteobacteria</taxon>
        <taxon>Lysobacterales</taxon>
        <taxon>Rhodanobacteraceae</taxon>
        <taxon>Dokdonella</taxon>
    </lineage>
</organism>
<dbReference type="PANTHER" id="PTHR10695:SF46">
    <property type="entry name" value="BIFUNCTIONAL COENZYME A SYNTHASE-RELATED"/>
    <property type="match status" value="1"/>
</dbReference>
<evidence type="ECO:0000256" key="4">
    <source>
        <dbReference type="ARBA" id="ARBA00022993"/>
    </source>
</evidence>
<dbReference type="OrthoDB" id="9812943at2"/>
<dbReference type="SUPFAM" id="SSF52540">
    <property type="entry name" value="P-loop containing nucleoside triphosphate hydrolases"/>
    <property type="match status" value="1"/>
</dbReference>
<dbReference type="PROSITE" id="PS51219">
    <property type="entry name" value="DPCK"/>
    <property type="match status" value="1"/>
</dbReference>
<dbReference type="GO" id="GO:0004140">
    <property type="term" value="F:dephospho-CoA kinase activity"/>
    <property type="evidence" value="ECO:0007669"/>
    <property type="project" value="UniProtKB-UniRule"/>
</dbReference>
<evidence type="ECO:0000256" key="1">
    <source>
        <dbReference type="ARBA" id="ARBA00009018"/>
    </source>
</evidence>